<evidence type="ECO:0000256" key="2">
    <source>
        <dbReference type="ARBA" id="ARBA00022741"/>
    </source>
</evidence>
<dbReference type="PANTHER" id="PTHR10903:SF188">
    <property type="entry name" value="GTPASE IMAP FAMILY MEMBER 2-LIKE-RELATED"/>
    <property type="match status" value="1"/>
</dbReference>
<dbReference type="InterPro" id="IPR045058">
    <property type="entry name" value="GIMA/IAN/Toc"/>
</dbReference>
<reference evidence="6" key="1">
    <citation type="submission" date="2023-08" db="EMBL/GenBank/DDBJ databases">
        <title>Chromosome-level Genome Assembly of mud carp (Cirrhinus molitorella).</title>
        <authorList>
            <person name="Liu H."/>
        </authorList>
    </citation>
    <scope>NUCLEOTIDE SEQUENCE</scope>
    <source>
        <strain evidence="6">Prfri</strain>
        <tissue evidence="6">Muscle</tissue>
    </source>
</reference>
<sequence>MSHDFKEHRYCTVRVYIRPENFICSLDYRRETSTHSDKMTDSNQEDSMDTSEWTEEENSKDKSNLDLKDLTESDQKRHAESSVPFTSQDKTLNTENNEQPVVEGSNSKADERTDVSEAPESSVSSMNTRLPHLTIVITGNSSSVQFGHENILLGEKHPNVENEEISRIVPVQRKISDHPISVITMTGLHETDSVDHLIDQLVNKHEIHVFIFVVRLGQLTDADKMGLDWLQRVFGDKVLQFVMILFTYENEKECDTIIDDLKKNPVLEQLLEKCGGRYQTCNNMMNNQSEMRDLMSKMNCLFNETQQQCYTREMYNTALRQREDLENSGHKSKDTPAINKGTRESTTTTETRETYRATRLGAIDGGTLAHSEGGYGPAAPEERVPLAKFDASDGWLPLRLKGAAALLHQKGEPLSDAE</sequence>
<organism evidence="6 7">
    <name type="scientific">Cirrhinus molitorella</name>
    <name type="common">mud carp</name>
    <dbReference type="NCBI Taxonomy" id="172907"/>
    <lineage>
        <taxon>Eukaryota</taxon>
        <taxon>Metazoa</taxon>
        <taxon>Chordata</taxon>
        <taxon>Craniata</taxon>
        <taxon>Vertebrata</taxon>
        <taxon>Euteleostomi</taxon>
        <taxon>Actinopterygii</taxon>
        <taxon>Neopterygii</taxon>
        <taxon>Teleostei</taxon>
        <taxon>Ostariophysi</taxon>
        <taxon>Cypriniformes</taxon>
        <taxon>Cyprinidae</taxon>
        <taxon>Labeoninae</taxon>
        <taxon>Labeonini</taxon>
        <taxon>Cirrhinus</taxon>
    </lineage>
</organism>
<dbReference type="InterPro" id="IPR006703">
    <property type="entry name" value="G_AIG1"/>
</dbReference>
<evidence type="ECO:0000313" key="6">
    <source>
        <dbReference type="EMBL" id="KAK2915761.1"/>
    </source>
</evidence>
<evidence type="ECO:0000256" key="1">
    <source>
        <dbReference type="ARBA" id="ARBA00008535"/>
    </source>
</evidence>
<feature type="region of interest" description="Disordered" evidence="4">
    <location>
        <begin position="322"/>
        <end position="381"/>
    </location>
</feature>
<protein>
    <recommendedName>
        <fullName evidence="5">AIG1-type G domain-containing protein</fullName>
    </recommendedName>
</protein>
<dbReference type="InterPro" id="IPR027417">
    <property type="entry name" value="P-loop_NTPase"/>
</dbReference>
<comment type="caution">
    <text evidence="6">The sequence shown here is derived from an EMBL/GenBank/DDBJ whole genome shotgun (WGS) entry which is preliminary data.</text>
</comment>
<proteinExistence type="inferred from homology"/>
<dbReference type="Gene3D" id="3.40.50.300">
    <property type="entry name" value="P-loop containing nucleotide triphosphate hydrolases"/>
    <property type="match status" value="1"/>
</dbReference>
<accession>A0AA88U6G7</accession>
<keyword evidence="2" id="KW-0547">Nucleotide-binding</keyword>
<comment type="similarity">
    <text evidence="1">Belongs to the TRAFAC class TrmE-Era-EngA-EngB-Septin-like GTPase superfamily. AIG1/Toc34/Toc159-like paraseptin GTPase family. IAN subfamily.</text>
</comment>
<dbReference type="AlphaFoldDB" id="A0AA88U6G7"/>
<feature type="compositionally biased region" description="Polar residues" evidence="4">
    <location>
        <begin position="83"/>
        <end position="107"/>
    </location>
</feature>
<dbReference type="PANTHER" id="PTHR10903">
    <property type="entry name" value="GTPASE, IMAP FAMILY MEMBER-RELATED"/>
    <property type="match status" value="1"/>
</dbReference>
<feature type="compositionally biased region" description="Acidic residues" evidence="4">
    <location>
        <begin position="43"/>
        <end position="56"/>
    </location>
</feature>
<feature type="domain" description="AIG1-type G" evidence="5">
    <location>
        <begin position="135"/>
        <end position="326"/>
    </location>
</feature>
<feature type="compositionally biased region" description="Basic and acidic residues" evidence="4">
    <location>
        <begin position="322"/>
        <end position="334"/>
    </location>
</feature>
<feature type="compositionally biased region" description="Basic and acidic residues" evidence="4">
    <location>
        <begin position="57"/>
        <end position="80"/>
    </location>
</feature>
<evidence type="ECO:0000256" key="3">
    <source>
        <dbReference type="ARBA" id="ARBA00023134"/>
    </source>
</evidence>
<evidence type="ECO:0000256" key="4">
    <source>
        <dbReference type="SAM" id="MobiDB-lite"/>
    </source>
</evidence>
<dbReference type="Pfam" id="PF04548">
    <property type="entry name" value="AIG1"/>
    <property type="match status" value="1"/>
</dbReference>
<dbReference type="GO" id="GO:0005525">
    <property type="term" value="F:GTP binding"/>
    <property type="evidence" value="ECO:0007669"/>
    <property type="project" value="UniProtKB-KW"/>
</dbReference>
<dbReference type="Proteomes" id="UP001187343">
    <property type="component" value="Unassembled WGS sequence"/>
</dbReference>
<feature type="region of interest" description="Disordered" evidence="4">
    <location>
        <begin position="32"/>
        <end position="125"/>
    </location>
</feature>
<dbReference type="EMBL" id="JAUYZG010000001">
    <property type="protein sequence ID" value="KAK2915761.1"/>
    <property type="molecule type" value="Genomic_DNA"/>
</dbReference>
<keyword evidence="7" id="KW-1185">Reference proteome</keyword>
<evidence type="ECO:0000313" key="7">
    <source>
        <dbReference type="Proteomes" id="UP001187343"/>
    </source>
</evidence>
<name>A0AA88U6G7_9TELE</name>
<keyword evidence="3" id="KW-0342">GTP-binding</keyword>
<gene>
    <name evidence="6" type="ORF">Q8A67_000135</name>
</gene>
<evidence type="ECO:0000259" key="5">
    <source>
        <dbReference type="Pfam" id="PF04548"/>
    </source>
</evidence>